<name>A0A9W8DM23_9FUNG</name>
<feature type="region of interest" description="Disordered" evidence="1">
    <location>
        <begin position="186"/>
        <end position="302"/>
    </location>
</feature>
<protein>
    <recommendedName>
        <fullName evidence="4">PX domain-containing protein</fullName>
    </recommendedName>
</protein>
<dbReference type="AlphaFoldDB" id="A0A9W8DM23"/>
<evidence type="ECO:0000256" key="1">
    <source>
        <dbReference type="SAM" id="MobiDB-lite"/>
    </source>
</evidence>
<keyword evidence="3" id="KW-1185">Reference proteome</keyword>
<feature type="region of interest" description="Disordered" evidence="1">
    <location>
        <begin position="843"/>
        <end position="900"/>
    </location>
</feature>
<comment type="caution">
    <text evidence="2">The sequence shown here is derived from an EMBL/GenBank/DDBJ whole genome shotgun (WGS) entry which is preliminary data.</text>
</comment>
<dbReference type="EMBL" id="JANBPT010001140">
    <property type="protein sequence ID" value="KAJ1909814.1"/>
    <property type="molecule type" value="Genomic_DNA"/>
</dbReference>
<organism evidence="2 3">
    <name type="scientific">Tieghemiomyces parasiticus</name>
    <dbReference type="NCBI Taxonomy" id="78921"/>
    <lineage>
        <taxon>Eukaryota</taxon>
        <taxon>Fungi</taxon>
        <taxon>Fungi incertae sedis</taxon>
        <taxon>Zoopagomycota</taxon>
        <taxon>Kickxellomycotina</taxon>
        <taxon>Dimargaritomycetes</taxon>
        <taxon>Dimargaritales</taxon>
        <taxon>Dimargaritaceae</taxon>
        <taxon>Tieghemiomyces</taxon>
    </lineage>
</organism>
<feature type="compositionally biased region" description="Polar residues" evidence="1">
    <location>
        <begin position="256"/>
        <end position="267"/>
    </location>
</feature>
<dbReference type="OrthoDB" id="5560930at2759"/>
<feature type="region of interest" description="Disordered" evidence="1">
    <location>
        <begin position="660"/>
        <end position="679"/>
    </location>
</feature>
<evidence type="ECO:0000313" key="2">
    <source>
        <dbReference type="EMBL" id="KAJ1909814.1"/>
    </source>
</evidence>
<feature type="compositionally biased region" description="Polar residues" evidence="1">
    <location>
        <begin position="861"/>
        <end position="878"/>
    </location>
</feature>
<feature type="region of interest" description="Disordered" evidence="1">
    <location>
        <begin position="430"/>
        <end position="503"/>
    </location>
</feature>
<evidence type="ECO:0008006" key="4">
    <source>
        <dbReference type="Google" id="ProtNLM"/>
    </source>
</evidence>
<feature type="region of interest" description="Disordered" evidence="1">
    <location>
        <begin position="1186"/>
        <end position="1216"/>
    </location>
</feature>
<accession>A0A9W8DM23</accession>
<dbReference type="InterPro" id="IPR036871">
    <property type="entry name" value="PX_dom_sf"/>
</dbReference>
<reference evidence="2" key="1">
    <citation type="submission" date="2022-07" db="EMBL/GenBank/DDBJ databases">
        <title>Phylogenomic reconstructions and comparative analyses of Kickxellomycotina fungi.</title>
        <authorList>
            <person name="Reynolds N.K."/>
            <person name="Stajich J.E."/>
            <person name="Barry K."/>
            <person name="Grigoriev I.V."/>
            <person name="Crous P."/>
            <person name="Smith M.E."/>
        </authorList>
    </citation>
    <scope>NUCLEOTIDE SEQUENCE</scope>
    <source>
        <strain evidence="2">RSA 861</strain>
    </source>
</reference>
<evidence type="ECO:0000313" key="3">
    <source>
        <dbReference type="Proteomes" id="UP001150569"/>
    </source>
</evidence>
<dbReference type="Gene3D" id="3.30.1520.10">
    <property type="entry name" value="Phox-like domain"/>
    <property type="match status" value="1"/>
</dbReference>
<gene>
    <name evidence="2" type="ORF">IWQ60_010975</name>
</gene>
<feature type="compositionally biased region" description="Low complexity" evidence="1">
    <location>
        <begin position="486"/>
        <end position="495"/>
    </location>
</feature>
<dbReference type="Proteomes" id="UP001150569">
    <property type="component" value="Unassembled WGS sequence"/>
</dbReference>
<feature type="region of interest" description="Disordered" evidence="1">
    <location>
        <begin position="314"/>
        <end position="336"/>
    </location>
</feature>
<feature type="compositionally biased region" description="Pro residues" evidence="1">
    <location>
        <begin position="320"/>
        <end position="332"/>
    </location>
</feature>
<sequence length="1243" mass="135568">MVGGYFPTVTHAPCISHLKVVTYWKRLPSQEIWFRVQVTPLASNETAARGSRVWVDPKKDMVDPATVHLDTVYYIQRTFTHFLHFYRQFGEEFADRLDLLKSLPRLADRRSMLHSKDRDAQRKSELLDDLFTRLLQWPQQVSESRTVGEFFGVWYCDVDSLTNNSHIPTPEKGPNFAMGPMPMPFVMQTDGPRSSLKSIPYLHPTKSQPIIQHSASLRRPGRSSPDAALVPQAMVSVQPASPSPRRSRSLPHRSATTRQVRANSNESSTDDDANNHETDARPPVPAPSRTLKASKSFRGLRRLASTTLARKFTQTFNTPPSEPEAPTPPAPLPADRSVPFADTPAQPMDPNLASVVYLDIKPLPRLPSMLVTQHVSDMQELTQELNEIRMPSMIVAPEEPLSPVARAVSPPPAEEPIMRGRLANMVRRSHTTGSVTHAPGRSRKPLRVLTPSRPQSPGSDGGNPPTPPPPLSLLRRTKTTIGRLVSSPPRSRSPPVGAAATTFDGRVPLSRSVSTSDRSNNTIQLKFYLNGTILMTIPLLRAELTKPASPRARQAARSTSMEFSRIYTSILRHLHALGGDRAGKASQLIQSFVLVYRTPSARRCVARTEEEIVHAVHNGPRNISCHVVEGDNFQLESILAEEAEPALPTVVSEPITAATVEPPPELCRSSSEPRVVPARPPRRDLQILARRVASQRQAKPHPIMSVTLRSAPNPKHLVRQRQEQRRAEASGTDVAAPIPAPEIKDLLNGAHPLSAPRFPSSTEVTTPTFGVSTEVTTSSHASLSSESDADPLSDSEALAHHSFGRISMVPGIVRGKRPATLIRSASTSTLRSQRDAAMAILDSPAVPQPPPATFHVKAPAESTTTALSPVSPPTRVSETASLPPPPPSTAAAAATPGPLRRHPTLSKSMFIMHQRHLNRMHHSTDAPQADHNVKNRLINANTLHIKVVLNHETKILLAVPRTAVYSVLWDKVVTKFAKARALPLAKLKTMTLTYVWEDRFEIIDSNASWREALRLVDEFQSKTPGPISPPTPAMEPQPLQLTRPTPVVTKRESLTRSASALFSRRRRASIEQSVTPVARHGTVSTRPSLLPKPRLDISQFRTFIAAGCHRNPSAVSPLNPAAADQGLPNAAILSPDGSPAGCESVGKLVLYLVPTEMFEQNRRNAMLMTIPTQLVDSAIQSSSLASTPMERLASDPSAPSSLVASNADGPRAIDPADGAVAAPGSYFPATVHPSPSMTGIPTF</sequence>
<feature type="compositionally biased region" description="Polar residues" evidence="1">
    <location>
        <begin position="205"/>
        <end position="215"/>
    </location>
</feature>
<dbReference type="SUPFAM" id="SSF64268">
    <property type="entry name" value="PX domain"/>
    <property type="match status" value="1"/>
</dbReference>
<dbReference type="GO" id="GO:0035091">
    <property type="term" value="F:phosphatidylinositol binding"/>
    <property type="evidence" value="ECO:0007669"/>
    <property type="project" value="InterPro"/>
</dbReference>
<proteinExistence type="predicted"/>
<feature type="region of interest" description="Disordered" evidence="1">
    <location>
        <begin position="715"/>
        <end position="737"/>
    </location>
</feature>